<name>A0A9X1QEL0_9BACT</name>
<evidence type="ECO:0000313" key="2">
    <source>
        <dbReference type="Proteomes" id="UP001139411"/>
    </source>
</evidence>
<organism evidence="1 2">
    <name type="scientific">Dyadobacter chenhuakuii</name>
    <dbReference type="NCBI Taxonomy" id="2909339"/>
    <lineage>
        <taxon>Bacteria</taxon>
        <taxon>Pseudomonadati</taxon>
        <taxon>Bacteroidota</taxon>
        <taxon>Cytophagia</taxon>
        <taxon>Cytophagales</taxon>
        <taxon>Spirosomataceae</taxon>
        <taxon>Dyadobacter</taxon>
    </lineage>
</organism>
<reference evidence="1" key="1">
    <citation type="submission" date="2022-01" db="EMBL/GenBank/DDBJ databases">
        <title>Novel species in genus Dyadobacter.</title>
        <authorList>
            <person name="Ma C."/>
        </authorList>
    </citation>
    <scope>NUCLEOTIDE SEQUENCE</scope>
    <source>
        <strain evidence="1">CY357</strain>
    </source>
</reference>
<dbReference type="AlphaFoldDB" id="A0A9X1QEL0"/>
<accession>A0A9X1QEL0</accession>
<dbReference type="RefSeq" id="WP_233794797.1">
    <property type="nucleotide sequence ID" value="NZ_JAKFFV010000009.1"/>
</dbReference>
<dbReference type="EMBL" id="JAKFFV010000009">
    <property type="protein sequence ID" value="MCF2499921.1"/>
    <property type="molecule type" value="Genomic_DNA"/>
</dbReference>
<proteinExistence type="predicted"/>
<protein>
    <submittedName>
        <fullName evidence="1">Uncharacterized protein</fullName>
    </submittedName>
</protein>
<dbReference type="Proteomes" id="UP001139411">
    <property type="component" value="Unassembled WGS sequence"/>
</dbReference>
<gene>
    <name evidence="1" type="ORF">L0661_16495</name>
</gene>
<comment type="caution">
    <text evidence="1">The sequence shown here is derived from an EMBL/GenBank/DDBJ whole genome shotgun (WGS) entry which is preliminary data.</text>
</comment>
<evidence type="ECO:0000313" key="1">
    <source>
        <dbReference type="EMBL" id="MCF2499921.1"/>
    </source>
</evidence>
<dbReference type="SUPFAM" id="SSF63829">
    <property type="entry name" value="Calcium-dependent phosphotriesterase"/>
    <property type="match status" value="1"/>
</dbReference>
<sequence length="279" mass="31685">MNKLMYLWFAVKTVFCTCQPDHKINDFKKVRSQYKISKIGKLPAVASESSGLANGSAPGFFTTHNDSGGNAELYEFDLSGKLISTKKVPDSKNVDWEDVTKDAEGNFYIGDFGNNGTPRDQFEVYKFDEKQHTTEKISFRYADQKSTGRINNRPAFDCESVFYYQKNLYLLSKNWDKNKYVKLYRLPATPGNYTLTAVDSIAIDSQVTAADISPDGKTFALLTYGKILLFGVEGNRIDFSKPRGCFRLVKKQNEALLFLNNTDMLVTNEQGDIYRITYK</sequence>